<name>A0A157SE23_9BORD</name>
<keyword evidence="2" id="KW-1185">Reference proteome</keyword>
<evidence type="ECO:0000313" key="2">
    <source>
        <dbReference type="Proteomes" id="UP000076848"/>
    </source>
</evidence>
<evidence type="ECO:0000313" key="1">
    <source>
        <dbReference type="EMBL" id="SAI68166.1"/>
    </source>
</evidence>
<gene>
    <name evidence="1" type="ORF">SAMEA3906486_01873</name>
</gene>
<dbReference type="STRING" id="288768.SAMEA3906486_01873"/>
<proteinExistence type="predicted"/>
<sequence length="80" mass="8707">MSRQTRPTRERNVRSDLFIRLNCRACAYRPITVLKLAARSSPPPLAAATVAASNSSTPASPRRVRQRVKLDASIGGSVCK</sequence>
<protein>
    <submittedName>
        <fullName evidence="1">Uncharacterized protein</fullName>
    </submittedName>
</protein>
<dbReference type="Proteomes" id="UP000076848">
    <property type="component" value="Unassembled WGS sequence"/>
</dbReference>
<organism evidence="1 2">
    <name type="scientific">Bordetella ansorpii</name>
    <dbReference type="NCBI Taxonomy" id="288768"/>
    <lineage>
        <taxon>Bacteria</taxon>
        <taxon>Pseudomonadati</taxon>
        <taxon>Pseudomonadota</taxon>
        <taxon>Betaproteobacteria</taxon>
        <taxon>Burkholderiales</taxon>
        <taxon>Alcaligenaceae</taxon>
        <taxon>Bordetella</taxon>
    </lineage>
</organism>
<reference evidence="1 2" key="1">
    <citation type="submission" date="2016-04" db="EMBL/GenBank/DDBJ databases">
        <authorList>
            <consortium name="Pathogen Informatics"/>
        </authorList>
    </citation>
    <scope>NUCLEOTIDE SEQUENCE [LARGE SCALE GENOMIC DNA]</scope>
    <source>
        <strain evidence="1 2">H050680373</strain>
    </source>
</reference>
<accession>A0A157SE23</accession>
<dbReference type="AlphaFoldDB" id="A0A157SE23"/>
<dbReference type="EMBL" id="FKIF01000003">
    <property type="protein sequence ID" value="SAI68166.1"/>
    <property type="molecule type" value="Genomic_DNA"/>
</dbReference>